<accession>A0ABM2A7N4</accession>
<dbReference type="EnsemblMetazoa" id="AALFPA23_025256.R37642">
    <property type="protein sequence ID" value="AALFPA23_025256.P37642"/>
    <property type="gene ID" value="AALFPA23_025256"/>
</dbReference>
<dbReference type="RefSeq" id="XP_062704269.1">
    <property type="nucleotide sequence ID" value="XM_062848285.1"/>
</dbReference>
<evidence type="ECO:0008006" key="3">
    <source>
        <dbReference type="Google" id="ProtNLM"/>
    </source>
</evidence>
<organism evidence="1 2">
    <name type="scientific">Aedes albopictus</name>
    <name type="common">Asian tiger mosquito</name>
    <name type="synonym">Stegomyia albopicta</name>
    <dbReference type="NCBI Taxonomy" id="7160"/>
    <lineage>
        <taxon>Eukaryota</taxon>
        <taxon>Metazoa</taxon>
        <taxon>Ecdysozoa</taxon>
        <taxon>Arthropoda</taxon>
        <taxon>Hexapoda</taxon>
        <taxon>Insecta</taxon>
        <taxon>Pterygota</taxon>
        <taxon>Neoptera</taxon>
        <taxon>Endopterygota</taxon>
        <taxon>Diptera</taxon>
        <taxon>Nematocera</taxon>
        <taxon>Culicoidea</taxon>
        <taxon>Culicidae</taxon>
        <taxon>Culicinae</taxon>
        <taxon>Aedini</taxon>
        <taxon>Aedes</taxon>
        <taxon>Stegomyia</taxon>
    </lineage>
</organism>
<evidence type="ECO:0000313" key="2">
    <source>
        <dbReference type="Proteomes" id="UP000069940"/>
    </source>
</evidence>
<dbReference type="GeneID" id="109400134"/>
<evidence type="ECO:0000313" key="1">
    <source>
        <dbReference type="EnsemblMetazoa" id="AALFPA23_025256.P37642"/>
    </source>
</evidence>
<sequence length="535" mass="61864">MADSSMEVIVAEELIADSDLINDADEQPDLRNIILEEWELKSTVYAILISHGVTLEYLKVLDEKALSDIFSVVKWTGHKHALRSKLEQWKESVLYRPLPSTTSNPASETSPAHNAVPGPSHMNKLLQTTVTNNVLLGILERNEKGKIVCQYYQAHQRLDVEQRRSLAHTIVDYYIANNTYFTLADMERFADLIAARFPPEISETYYNPRDSAAGKKYPSGLLYDRFHNRKKTGSRRQVGEIDPWTRYKVEAVKLTADASTHPPEINRLTSIKNWLRNNLEPFDEILQRWNDSRLLRVTSIIKEAEINKSNILQEWPRLADPNGYLLIDADYGSIYESSRNASTLYDNWGTFLVKFREYVSKCNIKDHRSLQLLDYLEEGTLADDTKNLIYCSVFHAVIKPSRTSSRRLPTILQAQEENCRVCDTEQDYQLERDTLRQESESNGLQFSPRIFLVGKPEHLDACYVVTQRLEYRLPSFLRCVDVVIKLKLVLQFNFPESCELFYCFVAKYFYNVDCGRKTKNSQLLELISFLEKAEP</sequence>
<keyword evidence="2" id="KW-1185">Reference proteome</keyword>
<proteinExistence type="predicted"/>
<protein>
    <recommendedName>
        <fullName evidence="3">SAM domain-containing protein</fullName>
    </recommendedName>
</protein>
<reference evidence="1" key="2">
    <citation type="submission" date="2025-05" db="UniProtKB">
        <authorList>
            <consortium name="EnsemblMetazoa"/>
        </authorList>
    </citation>
    <scope>IDENTIFICATION</scope>
    <source>
        <strain evidence="1">Foshan</strain>
    </source>
</reference>
<name>A0ABM2A7N4_AEDAL</name>
<reference evidence="2" key="1">
    <citation type="journal article" date="2015" name="Proc. Natl. Acad. Sci. U.S.A.">
        <title>Genome sequence of the Asian Tiger mosquito, Aedes albopictus, reveals insights into its biology, genetics, and evolution.</title>
        <authorList>
            <person name="Chen X.G."/>
            <person name="Jiang X."/>
            <person name="Gu J."/>
            <person name="Xu M."/>
            <person name="Wu Y."/>
            <person name="Deng Y."/>
            <person name="Zhang C."/>
            <person name="Bonizzoni M."/>
            <person name="Dermauw W."/>
            <person name="Vontas J."/>
            <person name="Armbruster P."/>
            <person name="Huang X."/>
            <person name="Yang Y."/>
            <person name="Zhang H."/>
            <person name="He W."/>
            <person name="Peng H."/>
            <person name="Liu Y."/>
            <person name="Wu K."/>
            <person name="Chen J."/>
            <person name="Lirakis M."/>
            <person name="Topalis P."/>
            <person name="Van Leeuwen T."/>
            <person name="Hall A.B."/>
            <person name="Jiang X."/>
            <person name="Thorpe C."/>
            <person name="Mueller R.L."/>
            <person name="Sun C."/>
            <person name="Waterhouse R.M."/>
            <person name="Yan G."/>
            <person name="Tu Z.J."/>
            <person name="Fang X."/>
            <person name="James A.A."/>
        </authorList>
    </citation>
    <scope>NUCLEOTIDE SEQUENCE [LARGE SCALE GENOMIC DNA]</scope>
    <source>
        <strain evidence="2">Foshan</strain>
    </source>
</reference>
<dbReference type="Proteomes" id="UP000069940">
    <property type="component" value="Unassembled WGS sequence"/>
</dbReference>